<feature type="compositionally biased region" description="Basic and acidic residues" evidence="2">
    <location>
        <begin position="77"/>
        <end position="96"/>
    </location>
</feature>
<keyword evidence="6" id="KW-1185">Reference proteome</keyword>
<dbReference type="SUPFAM" id="SSF54197">
    <property type="entry name" value="HIT-like"/>
    <property type="match status" value="1"/>
</dbReference>
<evidence type="ECO:0000313" key="6">
    <source>
        <dbReference type="Proteomes" id="UP001175353"/>
    </source>
</evidence>
<reference evidence="5" key="1">
    <citation type="submission" date="2023-06" db="EMBL/GenBank/DDBJ databases">
        <title>Black Yeasts Isolated from many extreme environments.</title>
        <authorList>
            <person name="Coleine C."/>
            <person name="Stajich J.E."/>
            <person name="Selbmann L."/>
        </authorList>
    </citation>
    <scope>NUCLEOTIDE SEQUENCE</scope>
    <source>
        <strain evidence="5">CCFEE 5200</strain>
    </source>
</reference>
<dbReference type="Proteomes" id="UP001175353">
    <property type="component" value="Unassembled WGS sequence"/>
</dbReference>
<gene>
    <name evidence="5" type="primary">cwf19_2</name>
    <name evidence="5" type="ORF">LTR91_019264</name>
</gene>
<feature type="compositionally biased region" description="Basic and acidic residues" evidence="2">
    <location>
        <begin position="124"/>
        <end position="138"/>
    </location>
</feature>
<comment type="similarity">
    <text evidence="1">Belongs to the CWF19 family.</text>
</comment>
<comment type="caution">
    <text evidence="5">The sequence shown here is derived from an EMBL/GenBank/DDBJ whole genome shotgun (WGS) entry which is preliminary data.</text>
</comment>
<evidence type="ECO:0000256" key="1">
    <source>
        <dbReference type="ARBA" id="ARBA00006795"/>
    </source>
</evidence>
<dbReference type="Gene3D" id="3.30.428.10">
    <property type="entry name" value="HIT-like"/>
    <property type="match status" value="1"/>
</dbReference>
<dbReference type="InterPro" id="IPR036265">
    <property type="entry name" value="HIT-like_sf"/>
</dbReference>
<dbReference type="GO" id="GO:0071014">
    <property type="term" value="C:post-mRNA release spliceosomal complex"/>
    <property type="evidence" value="ECO:0007669"/>
    <property type="project" value="TreeGrafter"/>
</dbReference>
<feature type="compositionally biased region" description="Basic and acidic residues" evidence="2">
    <location>
        <begin position="44"/>
        <end position="54"/>
    </location>
</feature>
<evidence type="ECO:0000259" key="3">
    <source>
        <dbReference type="Pfam" id="PF04676"/>
    </source>
</evidence>
<dbReference type="Pfam" id="PF04676">
    <property type="entry name" value="CwfJ_C_2"/>
    <property type="match status" value="1"/>
</dbReference>
<dbReference type="PANTHER" id="PTHR12072">
    <property type="entry name" value="CWF19, CELL CYCLE CONTROL PROTEIN"/>
    <property type="match status" value="1"/>
</dbReference>
<feature type="region of interest" description="Disordered" evidence="2">
    <location>
        <begin position="295"/>
        <end position="315"/>
    </location>
</feature>
<dbReference type="Pfam" id="PF04677">
    <property type="entry name" value="CwfJ_C_1"/>
    <property type="match status" value="1"/>
</dbReference>
<dbReference type="PANTHER" id="PTHR12072:SF5">
    <property type="entry name" value="CWF19-LIKE PROTEIN 2"/>
    <property type="match status" value="1"/>
</dbReference>
<dbReference type="EMBL" id="JAUJLE010000286">
    <property type="protein sequence ID" value="KAK0962912.1"/>
    <property type="molecule type" value="Genomic_DNA"/>
</dbReference>
<dbReference type="InterPro" id="IPR006767">
    <property type="entry name" value="Cwf19-like_C_dom-2"/>
</dbReference>
<proteinExistence type="inferred from homology"/>
<feature type="domain" description="Cwf19-like C-terminal" evidence="4">
    <location>
        <begin position="479"/>
        <end position="607"/>
    </location>
</feature>
<dbReference type="GO" id="GO:0000398">
    <property type="term" value="P:mRNA splicing, via spliceosome"/>
    <property type="evidence" value="ECO:0007669"/>
    <property type="project" value="TreeGrafter"/>
</dbReference>
<evidence type="ECO:0000256" key="2">
    <source>
        <dbReference type="SAM" id="MobiDB-lite"/>
    </source>
</evidence>
<dbReference type="InterPro" id="IPR040194">
    <property type="entry name" value="Cwf19-like"/>
</dbReference>
<name>A0AAN6K256_9PEZI</name>
<evidence type="ECO:0000259" key="4">
    <source>
        <dbReference type="Pfam" id="PF04677"/>
    </source>
</evidence>
<dbReference type="AlphaFoldDB" id="A0AAN6K256"/>
<sequence>MGLEDFEKELAGGKNEEPKKQRGDSERDENGERKHRHHHHSRRHRDEAHDEEQRHRHKRQRDREDGNERKNKKRRRSESVEVAEKKAVEERVKVFDSDDDEDGWVEKETMTAPPEEQTLDERDEELKESDKVQRDAWMREPSALDINYMQSRKVKAPASQFVGAKHSHEFKVHEADVNQHLKDLQNDFDDEDGVGAGAAENVQAEPAQHEVSYTFGDSGSSWRMMKLRAVYRQAEESKQSVDDVALKRYGDLRDFDDAREEERELDRRKMYGKDYVGLVKPSGEFFQERRIKAGITRGSQHDDSTNGTQHDLPQGELMPVQPTPTTAPMLDLAALNKLQAQVMRAKLRNAPNATQLEQEYNLAASASLANNAQPDLVVLNTIENRQLAGGRTGEVTAVTNKRGLERGTVTENEDMSISDMVRQEKRTRNTAGGSSRALADRIAKDGKFKADLDYLDDNATNLSKHVPKSEVNLRSTSIEDYQRLQSTLSSCPLCHNEATLQPPVAPIVSLATRTYLTLTPLPELLPHTALIVPTQHHRNLLECDDDEWEEIRNFMKALTRYYDSLDRGVVFYENAAHMLSQRKPQHAAMMAVPLPRHLAELAPRYFREAVLAGDEEWSQHRPLIDTLALSQRPGGPGRWAFRRSMVREMAYFHAWFGIDGGLGHVVEDAGRWPKGDLFAREVLGGMLGKGPEVVKRQGRWERGGDGKRVEGFRRLWGAFDWTKALLEEG</sequence>
<dbReference type="InterPro" id="IPR006768">
    <property type="entry name" value="Cwf19-like_C_dom-1"/>
</dbReference>
<feature type="domain" description="Cwf19-like protein C-terminal" evidence="3">
    <location>
        <begin position="616"/>
        <end position="722"/>
    </location>
</feature>
<feature type="compositionally biased region" description="Basic residues" evidence="2">
    <location>
        <begin position="33"/>
        <end position="43"/>
    </location>
</feature>
<protein>
    <submittedName>
        <fullName evidence="5">Pre-mRNA-splicing factor cwf19</fullName>
    </submittedName>
</protein>
<accession>A0AAN6K256</accession>
<feature type="region of interest" description="Disordered" evidence="2">
    <location>
        <begin position="1"/>
        <end position="138"/>
    </location>
</feature>
<feature type="compositionally biased region" description="Basic and acidic residues" evidence="2">
    <location>
        <begin position="8"/>
        <end position="32"/>
    </location>
</feature>
<organism evidence="5 6">
    <name type="scientific">Friedmanniomyces endolithicus</name>
    <dbReference type="NCBI Taxonomy" id="329885"/>
    <lineage>
        <taxon>Eukaryota</taxon>
        <taxon>Fungi</taxon>
        <taxon>Dikarya</taxon>
        <taxon>Ascomycota</taxon>
        <taxon>Pezizomycotina</taxon>
        <taxon>Dothideomycetes</taxon>
        <taxon>Dothideomycetidae</taxon>
        <taxon>Mycosphaerellales</taxon>
        <taxon>Teratosphaeriaceae</taxon>
        <taxon>Friedmanniomyces</taxon>
    </lineage>
</organism>
<evidence type="ECO:0000313" key="5">
    <source>
        <dbReference type="EMBL" id="KAK0962912.1"/>
    </source>
</evidence>